<evidence type="ECO:0000313" key="11">
    <source>
        <dbReference type="Proteomes" id="UP000692896"/>
    </source>
</evidence>
<accession>A0A944DNU6</accession>
<dbReference type="Pfam" id="PF00664">
    <property type="entry name" value="ABC_membrane"/>
    <property type="match status" value="1"/>
</dbReference>
<keyword evidence="4 10" id="KW-0067">ATP-binding</keyword>
<dbReference type="InterPro" id="IPR011527">
    <property type="entry name" value="ABC1_TM_dom"/>
</dbReference>
<dbReference type="Pfam" id="PF00005">
    <property type="entry name" value="ABC_tran"/>
    <property type="match status" value="1"/>
</dbReference>
<dbReference type="SUPFAM" id="SSF90123">
    <property type="entry name" value="ABC transporter transmembrane region"/>
    <property type="match status" value="1"/>
</dbReference>
<dbReference type="PANTHER" id="PTHR24221">
    <property type="entry name" value="ATP-BINDING CASSETTE SUB-FAMILY B"/>
    <property type="match status" value="1"/>
</dbReference>
<evidence type="ECO:0000256" key="7">
    <source>
        <dbReference type="SAM" id="Phobius"/>
    </source>
</evidence>
<dbReference type="SMART" id="SM00382">
    <property type="entry name" value="AAA"/>
    <property type="match status" value="1"/>
</dbReference>
<sequence length="577" mass="63512">MHPMQTLIRTACKKHTTLLASTIATILVLKLIALAPPLLLGTIVDTLYGEKHATVNLLLTLTAGLVLAGCAQAIISPLQIHFLSKLVQQIVMAASIEWLANLMRKEFVRFNSWRIGHFIKSVERGITAHEQLLTFFVTVGLPLCLEFLVVGGAFLYMGGIEVFVSMTGLGIIYLIVTHKIIRWRRKHIDAVNEQEDELSAHLYGTLNAGKAIKLENAESTATQPLNEAFKCYADTAVTAATSGGFLSAAKILFVCLSTGGLLGWGVVDQLSSQPSISVGQLVAIFSIAGNYLLNIAALTEGYRVLDQFLADQRRLQSLLLLPNFDHCNRQSEVIFRGTSTLSLDPCVLTENGDVRLSITQSLRFTQDQSVAIIGQSGAGKSTLLEVLAGLDQETRNQLSIDATPVSQLNPRAHLNALRYCPQQPCFLEGPFERSVLFGVKTSHHLDQAIRRLQLQDLVSERNITEHASNISGGEAKRLSLLRLINRPGRFNLFDEPSASIEPGLTNSLWDLLFDTFATRGLICVTHDFEHLQRFDRVIVLHDGAIVDDGCWQELADRPAIKLLLNHIQDTALADLQE</sequence>
<keyword evidence="2 7" id="KW-0812">Transmembrane</keyword>
<evidence type="ECO:0000259" key="8">
    <source>
        <dbReference type="PROSITE" id="PS50893"/>
    </source>
</evidence>
<reference evidence="10" key="1">
    <citation type="submission" date="2021-03" db="EMBL/GenBank/DDBJ databases">
        <title>Genomic analysis provides insights into the functional capacity of soil bacteria communities inhabiting an altitudinal gradient in the Atacama Desert.</title>
        <authorList>
            <person name="Gonzalez M."/>
            <person name="Maldonado J."/>
            <person name="Maza F."/>
            <person name="Hodar C."/>
            <person name="Cortes M."/>
            <person name="Palma R."/>
            <person name="Andreani C."/>
            <person name="Gaete A."/>
            <person name="Vasquez-Dean J."/>
            <person name="Acuna V."/>
            <person name="Aguado M."/>
            <person name="Mandakovic D."/>
            <person name="Latorre M."/>
            <person name="Orellana A."/>
            <person name="Gutierrez R."/>
            <person name="Montecino M."/>
            <person name="Allende M."/>
            <person name="Maass A."/>
            <person name="Cambiazo V."/>
        </authorList>
    </citation>
    <scope>NUCLEOTIDE SEQUENCE</scope>
    <source>
        <strain evidence="10">ISL-25</strain>
    </source>
</reference>
<dbReference type="InterPro" id="IPR027417">
    <property type="entry name" value="P-loop_NTPase"/>
</dbReference>
<dbReference type="RefSeq" id="WP_214912280.1">
    <property type="nucleotide sequence ID" value="NZ_JAGGNX010000009.1"/>
</dbReference>
<keyword evidence="6 7" id="KW-0472">Membrane</keyword>
<dbReference type="GO" id="GO:0016887">
    <property type="term" value="F:ATP hydrolysis activity"/>
    <property type="evidence" value="ECO:0007669"/>
    <property type="project" value="InterPro"/>
</dbReference>
<name>A0A944DNU6_PSEFL</name>
<evidence type="ECO:0000313" key="10">
    <source>
        <dbReference type="EMBL" id="MBT2331493.1"/>
    </source>
</evidence>
<comment type="subcellular location">
    <subcellularLocation>
        <location evidence="1">Cell membrane</location>
        <topology evidence="1">Multi-pass membrane protein</topology>
    </subcellularLocation>
</comment>
<dbReference type="AlphaFoldDB" id="A0A944DNU6"/>
<dbReference type="Proteomes" id="UP000692896">
    <property type="component" value="Unassembled WGS sequence"/>
</dbReference>
<protein>
    <submittedName>
        <fullName evidence="10">ATP-binding cassette domain-containing protein</fullName>
    </submittedName>
</protein>
<dbReference type="GO" id="GO:0005524">
    <property type="term" value="F:ATP binding"/>
    <property type="evidence" value="ECO:0007669"/>
    <property type="project" value="UniProtKB-KW"/>
</dbReference>
<dbReference type="GO" id="GO:0140359">
    <property type="term" value="F:ABC-type transporter activity"/>
    <property type="evidence" value="ECO:0007669"/>
    <property type="project" value="InterPro"/>
</dbReference>
<dbReference type="PROSITE" id="PS50929">
    <property type="entry name" value="ABC_TM1F"/>
    <property type="match status" value="1"/>
</dbReference>
<feature type="domain" description="ABC transporter" evidence="8">
    <location>
        <begin position="341"/>
        <end position="567"/>
    </location>
</feature>
<comment type="caution">
    <text evidence="10">The sequence shown here is derived from an EMBL/GenBank/DDBJ whole genome shotgun (WGS) entry which is preliminary data.</text>
</comment>
<dbReference type="PANTHER" id="PTHR24221:SF654">
    <property type="entry name" value="ATP-BINDING CASSETTE SUB-FAMILY B MEMBER 6"/>
    <property type="match status" value="1"/>
</dbReference>
<evidence type="ECO:0000256" key="5">
    <source>
        <dbReference type="ARBA" id="ARBA00022989"/>
    </source>
</evidence>
<evidence type="ECO:0000256" key="3">
    <source>
        <dbReference type="ARBA" id="ARBA00022741"/>
    </source>
</evidence>
<dbReference type="InterPro" id="IPR003593">
    <property type="entry name" value="AAA+_ATPase"/>
</dbReference>
<dbReference type="EMBL" id="JAGGOB010000051">
    <property type="protein sequence ID" value="MBT2331493.1"/>
    <property type="molecule type" value="Genomic_DNA"/>
</dbReference>
<dbReference type="SUPFAM" id="SSF52540">
    <property type="entry name" value="P-loop containing nucleoside triphosphate hydrolases"/>
    <property type="match status" value="1"/>
</dbReference>
<keyword evidence="5 7" id="KW-1133">Transmembrane helix</keyword>
<feature type="domain" description="ABC transmembrane type-1" evidence="9">
    <location>
        <begin position="23"/>
        <end position="307"/>
    </location>
</feature>
<feature type="transmembrane region" description="Helical" evidence="7">
    <location>
        <begin position="156"/>
        <end position="176"/>
    </location>
</feature>
<evidence type="ECO:0000256" key="1">
    <source>
        <dbReference type="ARBA" id="ARBA00004651"/>
    </source>
</evidence>
<dbReference type="InterPro" id="IPR039421">
    <property type="entry name" value="Type_1_exporter"/>
</dbReference>
<dbReference type="InterPro" id="IPR003439">
    <property type="entry name" value="ABC_transporter-like_ATP-bd"/>
</dbReference>
<evidence type="ECO:0000256" key="4">
    <source>
        <dbReference type="ARBA" id="ARBA00022840"/>
    </source>
</evidence>
<dbReference type="Gene3D" id="1.20.1560.10">
    <property type="entry name" value="ABC transporter type 1, transmembrane domain"/>
    <property type="match status" value="1"/>
</dbReference>
<keyword evidence="3" id="KW-0547">Nucleotide-binding</keyword>
<feature type="transmembrane region" description="Helical" evidence="7">
    <location>
        <begin position="57"/>
        <end position="75"/>
    </location>
</feature>
<dbReference type="PROSITE" id="PS00211">
    <property type="entry name" value="ABC_TRANSPORTER_1"/>
    <property type="match status" value="1"/>
</dbReference>
<organism evidence="10 11">
    <name type="scientific">Pseudomonas fluorescens</name>
    <dbReference type="NCBI Taxonomy" id="294"/>
    <lineage>
        <taxon>Bacteria</taxon>
        <taxon>Pseudomonadati</taxon>
        <taxon>Pseudomonadota</taxon>
        <taxon>Gammaproteobacteria</taxon>
        <taxon>Pseudomonadales</taxon>
        <taxon>Pseudomonadaceae</taxon>
        <taxon>Pseudomonas</taxon>
    </lineage>
</organism>
<dbReference type="Gene3D" id="3.40.50.300">
    <property type="entry name" value="P-loop containing nucleotide triphosphate hydrolases"/>
    <property type="match status" value="1"/>
</dbReference>
<evidence type="ECO:0000259" key="9">
    <source>
        <dbReference type="PROSITE" id="PS50929"/>
    </source>
</evidence>
<evidence type="ECO:0000256" key="6">
    <source>
        <dbReference type="ARBA" id="ARBA00023136"/>
    </source>
</evidence>
<evidence type="ECO:0000256" key="2">
    <source>
        <dbReference type="ARBA" id="ARBA00022692"/>
    </source>
</evidence>
<dbReference type="InterPro" id="IPR036640">
    <property type="entry name" value="ABC1_TM_sf"/>
</dbReference>
<feature type="transmembrane region" description="Helical" evidence="7">
    <location>
        <begin position="132"/>
        <end position="150"/>
    </location>
</feature>
<gene>
    <name evidence="10" type="ORF">J7E47_22510</name>
</gene>
<dbReference type="GO" id="GO:0005886">
    <property type="term" value="C:plasma membrane"/>
    <property type="evidence" value="ECO:0007669"/>
    <property type="project" value="UniProtKB-SubCell"/>
</dbReference>
<dbReference type="PROSITE" id="PS50893">
    <property type="entry name" value="ABC_TRANSPORTER_2"/>
    <property type="match status" value="1"/>
</dbReference>
<dbReference type="InterPro" id="IPR017871">
    <property type="entry name" value="ABC_transporter-like_CS"/>
</dbReference>
<proteinExistence type="predicted"/>